<dbReference type="InterPro" id="IPR040079">
    <property type="entry name" value="Glutathione_S-Trfase"/>
</dbReference>
<dbReference type="InterPro" id="IPR010987">
    <property type="entry name" value="Glutathione-S-Trfase_C-like"/>
</dbReference>
<dbReference type="SUPFAM" id="SSF52833">
    <property type="entry name" value="Thioredoxin-like"/>
    <property type="match status" value="1"/>
</dbReference>
<dbReference type="VEuPathDB" id="FungiDB:DD237_000478"/>
<evidence type="ECO:0000313" key="5">
    <source>
        <dbReference type="Proteomes" id="UP000282087"/>
    </source>
</evidence>
<evidence type="ECO:0008006" key="6">
    <source>
        <dbReference type="Google" id="ProtNLM"/>
    </source>
</evidence>
<dbReference type="CDD" id="cd03192">
    <property type="entry name" value="GST_C_Sigma_like"/>
    <property type="match status" value="1"/>
</dbReference>
<name>A0A3M6VUW8_9STRA</name>
<evidence type="ECO:0000259" key="3">
    <source>
        <dbReference type="PROSITE" id="PS50405"/>
    </source>
</evidence>
<dbReference type="SFLD" id="SFLDG01205">
    <property type="entry name" value="AMPS.1"/>
    <property type="match status" value="1"/>
</dbReference>
<dbReference type="InterPro" id="IPR050213">
    <property type="entry name" value="GST_superfamily"/>
</dbReference>
<keyword evidence="5" id="KW-1185">Reference proteome</keyword>
<dbReference type="CDD" id="cd03039">
    <property type="entry name" value="GST_N_Sigma_like"/>
    <property type="match status" value="1"/>
</dbReference>
<feature type="chain" id="PRO_5017922968" description="Glutathione transferase" evidence="1">
    <location>
        <begin position="23"/>
        <end position="230"/>
    </location>
</feature>
<reference evidence="4 5" key="1">
    <citation type="submission" date="2018-06" db="EMBL/GenBank/DDBJ databases">
        <title>Comparative genomics of downy mildews reveals potential adaptations to biotrophy.</title>
        <authorList>
            <person name="Fletcher K."/>
            <person name="Klosterman S.J."/>
            <person name="Derevnina L."/>
            <person name="Martin F."/>
            <person name="Koike S."/>
            <person name="Reyes Chin-Wo S."/>
            <person name="Mou B."/>
            <person name="Michelmore R."/>
        </authorList>
    </citation>
    <scope>NUCLEOTIDE SEQUENCE [LARGE SCALE GENOMIC DNA]</scope>
    <source>
        <strain evidence="4 5">R14</strain>
    </source>
</reference>
<sequence length="230" mass="25388">MNQYGLVAVIAVLVTVYHNLFAPVPGNETAPLHLKLTYFAGPGRAELSRLILSVGNVSFEDERLDRDAFLAIKPTLPLGQVPVLEVGGTTYSQSMAIARYAAKLSGLYPQDPLECLRVDMVSESLIDIKTLISDITYRTLDETAKAEKIEKLLKESVPKTFYLLEGFVQDSFFLGETMTYADLQLFDVVKNGLSNYAAFSLEMFPKLTALVAKVETNANVAAYLAKHLKE</sequence>
<dbReference type="PANTHER" id="PTHR11571:SF150">
    <property type="entry name" value="GLUTATHIONE S-TRANSFERASE"/>
    <property type="match status" value="1"/>
</dbReference>
<protein>
    <recommendedName>
        <fullName evidence="6">Glutathione transferase</fullName>
    </recommendedName>
</protein>
<dbReference type="InterPro" id="IPR036282">
    <property type="entry name" value="Glutathione-S-Trfase_C_sf"/>
</dbReference>
<gene>
    <name evidence="4" type="ORF">DD238_000267</name>
</gene>
<dbReference type="Pfam" id="PF14497">
    <property type="entry name" value="GST_C_3"/>
    <property type="match status" value="1"/>
</dbReference>
<comment type="caution">
    <text evidence="4">The sequence shown here is derived from an EMBL/GenBank/DDBJ whole genome shotgun (WGS) entry which is preliminary data.</text>
</comment>
<dbReference type="AlphaFoldDB" id="A0A3M6VUW8"/>
<dbReference type="PANTHER" id="PTHR11571">
    <property type="entry name" value="GLUTATHIONE S-TRANSFERASE"/>
    <property type="match status" value="1"/>
</dbReference>
<feature type="signal peptide" evidence="1">
    <location>
        <begin position="1"/>
        <end position="22"/>
    </location>
</feature>
<dbReference type="SFLD" id="SFLDS00019">
    <property type="entry name" value="Glutathione_Transferase_(cytos"/>
    <property type="match status" value="1"/>
</dbReference>
<dbReference type="EMBL" id="QLLG01000006">
    <property type="protein sequence ID" value="RMX70132.1"/>
    <property type="molecule type" value="Genomic_DNA"/>
</dbReference>
<accession>A0A3M6VUW8</accession>
<dbReference type="Proteomes" id="UP000282087">
    <property type="component" value="Unassembled WGS sequence"/>
</dbReference>
<feature type="domain" description="GST C-terminal" evidence="3">
    <location>
        <begin position="111"/>
        <end position="230"/>
    </location>
</feature>
<dbReference type="SUPFAM" id="SSF47616">
    <property type="entry name" value="GST C-terminal domain-like"/>
    <property type="match status" value="1"/>
</dbReference>
<dbReference type="FunFam" id="1.20.1050.10:FF:000030">
    <property type="entry name" value="Glutathione S-transferase S1"/>
    <property type="match status" value="1"/>
</dbReference>
<dbReference type="PROSITE" id="PS50405">
    <property type="entry name" value="GST_CTER"/>
    <property type="match status" value="1"/>
</dbReference>
<organism evidence="4 5">
    <name type="scientific">Peronospora effusa</name>
    <dbReference type="NCBI Taxonomy" id="542832"/>
    <lineage>
        <taxon>Eukaryota</taxon>
        <taxon>Sar</taxon>
        <taxon>Stramenopiles</taxon>
        <taxon>Oomycota</taxon>
        <taxon>Peronosporomycetes</taxon>
        <taxon>Peronosporales</taxon>
        <taxon>Peronosporaceae</taxon>
        <taxon>Peronospora</taxon>
    </lineage>
</organism>
<dbReference type="Gene3D" id="1.20.1050.10">
    <property type="match status" value="1"/>
</dbReference>
<dbReference type="PROSITE" id="PS50404">
    <property type="entry name" value="GST_NTER"/>
    <property type="match status" value="1"/>
</dbReference>
<proteinExistence type="predicted"/>
<dbReference type="Pfam" id="PF02798">
    <property type="entry name" value="GST_N"/>
    <property type="match status" value="1"/>
</dbReference>
<dbReference type="GO" id="GO:0004364">
    <property type="term" value="F:glutathione transferase activity"/>
    <property type="evidence" value="ECO:0007669"/>
    <property type="project" value="TreeGrafter"/>
</dbReference>
<dbReference type="InterPro" id="IPR004045">
    <property type="entry name" value="Glutathione_S-Trfase_N"/>
</dbReference>
<dbReference type="STRING" id="542832.A0A3M6VUW8"/>
<evidence type="ECO:0000259" key="2">
    <source>
        <dbReference type="PROSITE" id="PS50404"/>
    </source>
</evidence>
<feature type="domain" description="GST N-terminal" evidence="2">
    <location>
        <begin position="32"/>
        <end position="109"/>
    </location>
</feature>
<evidence type="ECO:0000256" key="1">
    <source>
        <dbReference type="SAM" id="SignalP"/>
    </source>
</evidence>
<dbReference type="Gene3D" id="3.40.30.10">
    <property type="entry name" value="Glutaredoxin"/>
    <property type="match status" value="1"/>
</dbReference>
<keyword evidence="1" id="KW-0732">Signal</keyword>
<evidence type="ECO:0000313" key="4">
    <source>
        <dbReference type="EMBL" id="RMX70132.1"/>
    </source>
</evidence>
<dbReference type="GO" id="GO:0006749">
    <property type="term" value="P:glutathione metabolic process"/>
    <property type="evidence" value="ECO:0007669"/>
    <property type="project" value="TreeGrafter"/>
</dbReference>
<dbReference type="InterPro" id="IPR036249">
    <property type="entry name" value="Thioredoxin-like_sf"/>
</dbReference>
<dbReference type="SFLD" id="SFLDG00363">
    <property type="entry name" value="AMPS_(cytGST):_Alpha-__Mu-__Pi"/>
    <property type="match status" value="1"/>
</dbReference>
<dbReference type="InterPro" id="IPR004046">
    <property type="entry name" value="GST_C"/>
</dbReference>